<dbReference type="Pfam" id="PF10099">
    <property type="entry name" value="RskA_C"/>
    <property type="match status" value="1"/>
</dbReference>
<evidence type="ECO:0000259" key="1">
    <source>
        <dbReference type="Pfam" id="PF10099"/>
    </source>
</evidence>
<name>A0ABY4YDB7_9MICO</name>
<sequence>MNQHGTGPEQPPGSQGSATDAQTVELLRRGGVVEHPPPAHVWPSIVEALGSSLNSARQSRGTTGVGARDLAHARHARSGGRAGSWAGSGVRLLAAAAVGAVVAWTGVALTDRDQAAEVLASGELVPLADGGTGGSAQVVEVDGHQRLRVQLSAAPDAADGYLEVWLLRPDVSGMVTLGVLDGDEGEFLLPGGIDLAEFAVVDISREHMDGDPGHGGDSLVRGEVG</sequence>
<dbReference type="InterPro" id="IPR018764">
    <property type="entry name" value="RskA_C"/>
</dbReference>
<gene>
    <name evidence="2" type="ORF">NF557_08715</name>
</gene>
<evidence type="ECO:0000313" key="2">
    <source>
        <dbReference type="EMBL" id="USQ74758.1"/>
    </source>
</evidence>
<protein>
    <submittedName>
        <fullName evidence="2">Anti-sigma factor</fullName>
    </submittedName>
</protein>
<organism evidence="2 3">
    <name type="scientific">Ornithinimicrobium cryptoxanthini</name>
    <dbReference type="NCBI Taxonomy" id="2934161"/>
    <lineage>
        <taxon>Bacteria</taxon>
        <taxon>Bacillati</taxon>
        <taxon>Actinomycetota</taxon>
        <taxon>Actinomycetes</taxon>
        <taxon>Micrococcales</taxon>
        <taxon>Ornithinimicrobiaceae</taxon>
        <taxon>Ornithinimicrobium</taxon>
    </lineage>
</organism>
<dbReference type="RefSeq" id="WP_252618809.1">
    <property type="nucleotide sequence ID" value="NZ_CP099490.1"/>
</dbReference>
<feature type="domain" description="Anti-sigma K factor RskA C-terminal" evidence="1">
    <location>
        <begin position="93"/>
        <end position="213"/>
    </location>
</feature>
<evidence type="ECO:0000313" key="3">
    <source>
        <dbReference type="Proteomes" id="UP001056535"/>
    </source>
</evidence>
<dbReference type="Proteomes" id="UP001056535">
    <property type="component" value="Chromosome"/>
</dbReference>
<keyword evidence="3" id="KW-1185">Reference proteome</keyword>
<proteinExistence type="predicted"/>
<reference evidence="2" key="1">
    <citation type="submission" date="2022-06" db="EMBL/GenBank/DDBJ databases">
        <title>Ornithinimicrobium JY.X270.</title>
        <authorList>
            <person name="Huang Y."/>
        </authorList>
    </citation>
    <scope>NUCLEOTIDE SEQUENCE</scope>
    <source>
        <strain evidence="2">JY.X270</strain>
    </source>
</reference>
<dbReference type="EMBL" id="CP099490">
    <property type="protein sequence ID" value="USQ74758.1"/>
    <property type="molecule type" value="Genomic_DNA"/>
</dbReference>
<accession>A0ABY4YDB7</accession>